<accession>A0ACC0XG03</accession>
<evidence type="ECO:0000313" key="2">
    <source>
        <dbReference type="Proteomes" id="UP001163603"/>
    </source>
</evidence>
<organism evidence="1 2">
    <name type="scientific">Pistacia integerrima</name>
    <dbReference type="NCBI Taxonomy" id="434235"/>
    <lineage>
        <taxon>Eukaryota</taxon>
        <taxon>Viridiplantae</taxon>
        <taxon>Streptophyta</taxon>
        <taxon>Embryophyta</taxon>
        <taxon>Tracheophyta</taxon>
        <taxon>Spermatophyta</taxon>
        <taxon>Magnoliopsida</taxon>
        <taxon>eudicotyledons</taxon>
        <taxon>Gunneridae</taxon>
        <taxon>Pentapetalae</taxon>
        <taxon>rosids</taxon>
        <taxon>malvids</taxon>
        <taxon>Sapindales</taxon>
        <taxon>Anacardiaceae</taxon>
        <taxon>Pistacia</taxon>
    </lineage>
</organism>
<protein>
    <submittedName>
        <fullName evidence="1">Uncharacterized protein</fullName>
    </submittedName>
</protein>
<comment type="caution">
    <text evidence="1">The sequence shown here is derived from an EMBL/GenBank/DDBJ whole genome shotgun (WGS) entry which is preliminary data.</text>
</comment>
<sequence length="135" mass="15002">MPESSVTSTWTASTFKYDEWKDGALIVVSFEARKYGVKCSMRGVEAEEVCPQIELVQVPVAHGEADLITYRNALWSFLSRKGRCERASIDKVYLDLTDAAEAMLPETPVESLEVVDEEALKSHMLGLGSELNTDL</sequence>
<dbReference type="Proteomes" id="UP001163603">
    <property type="component" value="Chromosome 12"/>
</dbReference>
<gene>
    <name evidence="1" type="ORF">Pint_11956</name>
</gene>
<reference evidence="2" key="1">
    <citation type="journal article" date="2023" name="G3 (Bethesda)">
        <title>Genome assembly and association tests identify interacting loci associated with vigor, precocity, and sex in interspecific pistachio rootstocks.</title>
        <authorList>
            <person name="Palmer W."/>
            <person name="Jacygrad E."/>
            <person name="Sagayaradj S."/>
            <person name="Cavanaugh K."/>
            <person name="Han R."/>
            <person name="Bertier L."/>
            <person name="Beede B."/>
            <person name="Kafkas S."/>
            <person name="Golino D."/>
            <person name="Preece J."/>
            <person name="Michelmore R."/>
        </authorList>
    </citation>
    <scope>NUCLEOTIDE SEQUENCE [LARGE SCALE GENOMIC DNA]</scope>
</reference>
<dbReference type="EMBL" id="CM047747">
    <property type="protein sequence ID" value="KAJ0017177.1"/>
    <property type="molecule type" value="Genomic_DNA"/>
</dbReference>
<proteinExistence type="predicted"/>
<keyword evidence="2" id="KW-1185">Reference proteome</keyword>
<name>A0ACC0XG03_9ROSI</name>
<evidence type="ECO:0000313" key="1">
    <source>
        <dbReference type="EMBL" id="KAJ0017177.1"/>
    </source>
</evidence>